<dbReference type="OrthoDB" id="323389at2157"/>
<organism evidence="7 8">
    <name type="scientific">Haloferax larsenii</name>
    <dbReference type="NCBI Taxonomy" id="302484"/>
    <lineage>
        <taxon>Archaea</taxon>
        <taxon>Methanobacteriati</taxon>
        <taxon>Methanobacteriota</taxon>
        <taxon>Stenosarchaea group</taxon>
        <taxon>Halobacteria</taxon>
        <taxon>Halobacteriales</taxon>
        <taxon>Haloferacaceae</taxon>
        <taxon>Haloferax</taxon>
    </lineage>
</organism>
<evidence type="ECO:0000256" key="5">
    <source>
        <dbReference type="SAM" id="MobiDB-lite"/>
    </source>
</evidence>
<dbReference type="RefSeq" id="WP_074794899.1">
    <property type="nucleotide sequence ID" value="NZ_FOAD01000006.1"/>
</dbReference>
<protein>
    <submittedName>
        <fullName evidence="7">Succinylglutamate desuccinylase / Aspartoacylase family protein</fullName>
    </submittedName>
</protein>
<dbReference type="AlphaFoldDB" id="A0A1H7RLB7"/>
<evidence type="ECO:0000256" key="3">
    <source>
        <dbReference type="ARBA" id="ARBA00022801"/>
    </source>
</evidence>
<evidence type="ECO:0000256" key="2">
    <source>
        <dbReference type="ARBA" id="ARBA00022723"/>
    </source>
</evidence>
<dbReference type="Pfam" id="PF24827">
    <property type="entry name" value="AstE_AspA_cat"/>
    <property type="match status" value="1"/>
</dbReference>
<dbReference type="InterPro" id="IPR055438">
    <property type="entry name" value="AstE_AspA_cat"/>
</dbReference>
<dbReference type="GO" id="GO:0016788">
    <property type="term" value="F:hydrolase activity, acting on ester bonds"/>
    <property type="evidence" value="ECO:0007669"/>
    <property type="project" value="InterPro"/>
</dbReference>
<evidence type="ECO:0000256" key="4">
    <source>
        <dbReference type="ARBA" id="ARBA00022833"/>
    </source>
</evidence>
<keyword evidence="4" id="KW-0862">Zinc</keyword>
<evidence type="ECO:0000313" key="7">
    <source>
        <dbReference type="EMBL" id="SEL60952.1"/>
    </source>
</evidence>
<evidence type="ECO:0000313" key="8">
    <source>
        <dbReference type="Proteomes" id="UP000183894"/>
    </source>
</evidence>
<feature type="domain" description="Succinylglutamate desuccinylase/Aspartoacylase catalytic" evidence="6">
    <location>
        <begin position="10"/>
        <end position="99"/>
    </location>
</feature>
<dbReference type="GO" id="GO:0005829">
    <property type="term" value="C:cytosol"/>
    <property type="evidence" value="ECO:0007669"/>
    <property type="project" value="TreeGrafter"/>
</dbReference>
<dbReference type="Proteomes" id="UP000183894">
    <property type="component" value="Unassembled WGS sequence"/>
</dbReference>
<keyword evidence="2" id="KW-0479">Metal-binding</keyword>
<evidence type="ECO:0000259" key="6">
    <source>
        <dbReference type="Pfam" id="PF24827"/>
    </source>
</evidence>
<feature type="region of interest" description="Disordered" evidence="5">
    <location>
        <begin position="185"/>
        <end position="204"/>
    </location>
</feature>
<comment type="cofactor">
    <cofactor evidence="1">
        <name>Zn(2+)</name>
        <dbReference type="ChEBI" id="CHEBI:29105"/>
    </cofactor>
</comment>
<dbReference type="PANTHER" id="PTHR15162">
    <property type="entry name" value="ASPARTOACYLASE"/>
    <property type="match status" value="1"/>
</dbReference>
<feature type="compositionally biased region" description="Gly residues" evidence="5">
    <location>
        <begin position="187"/>
        <end position="198"/>
    </location>
</feature>
<evidence type="ECO:0000256" key="1">
    <source>
        <dbReference type="ARBA" id="ARBA00001947"/>
    </source>
</evidence>
<sequence>MRIYELGDGTPDVSVIGSIHGDEPCGARAIERLVAEDPDVERPVKFIIANEEALDADVRYLDDDLNRAFPGDPNADSHERRLAHDLGREVRGTTAFSIHSTQSYADPFAIVDTVDAISRSILPHLPVDVVVETNNFAEGRLIEHAHTVEVEAGLQKSDEAAKNAYWLIRAFLTATNVLPAPAVASDGGNGGGDGGGAGDSPVSKDDRLRLAAPEENSLDVYRLLEMIPKPAAKEYEVLATNFEPVEGGQPFARADDETFVADRDFYPVLLSAYGYADIFGYAGEKVGTLP</sequence>
<dbReference type="EMBL" id="FOAD01000006">
    <property type="protein sequence ID" value="SEL60952.1"/>
    <property type="molecule type" value="Genomic_DNA"/>
</dbReference>
<dbReference type="Gene3D" id="3.40.630.10">
    <property type="entry name" value="Zn peptidases"/>
    <property type="match status" value="1"/>
</dbReference>
<reference evidence="7 8" key="1">
    <citation type="submission" date="2016-10" db="EMBL/GenBank/DDBJ databases">
        <authorList>
            <person name="de Groot N.N."/>
        </authorList>
    </citation>
    <scope>NUCLEOTIDE SEQUENCE [LARGE SCALE GENOMIC DNA]</scope>
    <source>
        <strain evidence="7 8">CDM_5</strain>
    </source>
</reference>
<dbReference type="PANTHER" id="PTHR15162:SF7">
    <property type="entry name" value="SUCCINYLGLUTAMATE DESUCCINYLASE"/>
    <property type="match status" value="1"/>
</dbReference>
<dbReference type="SUPFAM" id="SSF53187">
    <property type="entry name" value="Zn-dependent exopeptidases"/>
    <property type="match status" value="1"/>
</dbReference>
<keyword evidence="3" id="KW-0378">Hydrolase</keyword>
<proteinExistence type="predicted"/>
<name>A0A1H7RLB7_HALLR</name>
<dbReference type="GO" id="GO:0046872">
    <property type="term" value="F:metal ion binding"/>
    <property type="evidence" value="ECO:0007669"/>
    <property type="project" value="UniProtKB-KW"/>
</dbReference>
<dbReference type="InterPro" id="IPR050178">
    <property type="entry name" value="AspA/AstE_fam"/>
</dbReference>
<gene>
    <name evidence="7" type="ORF">SAMN04488691_10680</name>
</gene>
<accession>A0A1H7RLB7</accession>